<dbReference type="Proteomes" id="UP000632222">
    <property type="component" value="Unassembled WGS sequence"/>
</dbReference>
<sequence length="172" mass="19933">MRDPNDLDLKPLSQLLREFPNPQKTEAIYKAMREAMREEKFLAAETKETFTLPKEFRKRGKSQEDTNATYSKTVKEHVIDVGDPGFKAWWKEMNTLYGRVTEAKNTFHAAEELLNNRELFLQQVQVSRETSRNRAARMTTAWQSPETSPRKPKSLARSRKKKGSDSTAEPNN</sequence>
<name>A0ABQ2D7V5_9DEIO</name>
<keyword evidence="3" id="KW-1185">Reference proteome</keyword>
<feature type="region of interest" description="Disordered" evidence="1">
    <location>
        <begin position="129"/>
        <end position="172"/>
    </location>
</feature>
<reference evidence="3" key="1">
    <citation type="journal article" date="2019" name="Int. J. Syst. Evol. Microbiol.">
        <title>The Global Catalogue of Microorganisms (GCM) 10K type strain sequencing project: providing services to taxonomists for standard genome sequencing and annotation.</title>
        <authorList>
            <consortium name="The Broad Institute Genomics Platform"/>
            <consortium name="The Broad Institute Genome Sequencing Center for Infectious Disease"/>
            <person name="Wu L."/>
            <person name="Ma J."/>
        </authorList>
    </citation>
    <scope>NUCLEOTIDE SEQUENCE [LARGE SCALE GENOMIC DNA]</scope>
    <source>
        <strain evidence="3">JCM 14370</strain>
    </source>
</reference>
<dbReference type="RefSeq" id="WP_189005332.1">
    <property type="nucleotide sequence ID" value="NZ_BMOD01000018.1"/>
</dbReference>
<protein>
    <submittedName>
        <fullName evidence="2">Uncharacterized protein</fullName>
    </submittedName>
</protein>
<feature type="compositionally biased region" description="Basic residues" evidence="1">
    <location>
        <begin position="150"/>
        <end position="162"/>
    </location>
</feature>
<organism evidence="2 3">
    <name type="scientific">Deinococcus roseus</name>
    <dbReference type="NCBI Taxonomy" id="392414"/>
    <lineage>
        <taxon>Bacteria</taxon>
        <taxon>Thermotogati</taxon>
        <taxon>Deinococcota</taxon>
        <taxon>Deinococci</taxon>
        <taxon>Deinococcales</taxon>
        <taxon>Deinococcaceae</taxon>
        <taxon>Deinococcus</taxon>
    </lineage>
</organism>
<evidence type="ECO:0000313" key="3">
    <source>
        <dbReference type="Proteomes" id="UP000632222"/>
    </source>
</evidence>
<evidence type="ECO:0000256" key="1">
    <source>
        <dbReference type="SAM" id="MobiDB-lite"/>
    </source>
</evidence>
<gene>
    <name evidence="2" type="ORF">GCM10008938_37600</name>
</gene>
<comment type="caution">
    <text evidence="2">The sequence shown here is derived from an EMBL/GenBank/DDBJ whole genome shotgun (WGS) entry which is preliminary data.</text>
</comment>
<evidence type="ECO:0000313" key="2">
    <source>
        <dbReference type="EMBL" id="GGJ48081.1"/>
    </source>
</evidence>
<dbReference type="EMBL" id="BMOD01000018">
    <property type="protein sequence ID" value="GGJ48081.1"/>
    <property type="molecule type" value="Genomic_DNA"/>
</dbReference>
<accession>A0ABQ2D7V5</accession>
<proteinExistence type="predicted"/>